<dbReference type="InterPro" id="IPR038519">
    <property type="entry name" value="MCP_C_sf"/>
</dbReference>
<name>A0A6C0DA96_9ZZZZ</name>
<dbReference type="Pfam" id="PF16903">
    <property type="entry name" value="Capsid_N"/>
    <property type="match status" value="1"/>
</dbReference>
<proteinExistence type="predicted"/>
<dbReference type="Gene3D" id="2.70.9.10">
    <property type="entry name" value="Adenovirus Type 2 Hexon, domain 4"/>
    <property type="match status" value="1"/>
</dbReference>
<evidence type="ECO:0000313" key="3">
    <source>
        <dbReference type="EMBL" id="QHT13104.1"/>
    </source>
</evidence>
<evidence type="ECO:0000259" key="2">
    <source>
        <dbReference type="Pfam" id="PF16903"/>
    </source>
</evidence>
<dbReference type="InterPro" id="IPR016112">
    <property type="entry name" value="VP_dsDNA_II"/>
</dbReference>
<dbReference type="InterPro" id="IPR031654">
    <property type="entry name" value="Capsid_N"/>
</dbReference>
<dbReference type="AlphaFoldDB" id="A0A6C0DA96"/>
<evidence type="ECO:0000259" key="1">
    <source>
        <dbReference type="Pfam" id="PF04451"/>
    </source>
</evidence>
<accession>A0A6C0DA96</accession>
<dbReference type="Gene3D" id="2.70.9.20">
    <property type="entry name" value="Major capsid protein Vp54"/>
    <property type="match status" value="2"/>
</dbReference>
<dbReference type="GO" id="GO:0005198">
    <property type="term" value="F:structural molecule activity"/>
    <property type="evidence" value="ECO:0007669"/>
    <property type="project" value="InterPro"/>
</dbReference>
<dbReference type="EMBL" id="MN739563">
    <property type="protein sequence ID" value="QHT13104.1"/>
    <property type="molecule type" value="Genomic_DNA"/>
</dbReference>
<sequence>MGGGLMQLVAYGAQDVYLTGSPQITFFKVVYRRHTNFAVEPIPQTFNGAADFGRTVTCTINRNGDLITNMYVNINLQAQTGLVPGVQDFGYVRRLGLAIVQHYKIEIGGSKLDEQYGDWLNIWYELSHKVGQERGFSRMVGDVPELTDINSTDKPQYQLYVPLSFWFNRNNGLALPLIALQYHDVRITIDFRTAAACVNKLTNGSAPAVAMNDAQLIIDYVYLDSEERKRFAQASHEYLFEQLQFTGSESLPSLSNKYRLNFNHPSKYLVWAPKLEKYAAATDYLAYAADSNWDAALERYAKVMWLATRNGLSGSTGDYRIVNTISGNLGEVVQPDYDDSWVDSSIDNFVQAQIVFSNDISGSSPSFSAALDNVVILSNKFTIKDLSLSAGDSLAAFVSTSGTGYPAAVAVAFAGDHSFSIVDHFNYGNFINRSDNPVVSAKLQLNGSDRFQERDGYYFNYVQPWQHFSNTPADGINVYSFALKPEDHQPSGTCNFSRIDNATLQVRLGLRNTDGDSAYLANYLGGSNSNSSLNIYTVNYNVLRVMSGMAGAAYSN</sequence>
<dbReference type="SUPFAM" id="SSF49749">
    <property type="entry name" value="Group II dsDNA viruses VP"/>
    <property type="match status" value="3"/>
</dbReference>
<dbReference type="InterPro" id="IPR007542">
    <property type="entry name" value="MCP_C"/>
</dbReference>
<feature type="domain" description="Major capsid protein C-terminal" evidence="1">
    <location>
        <begin position="227"/>
        <end position="551"/>
    </location>
</feature>
<protein>
    <recommendedName>
        <fullName evidence="4">Major capsid protein</fullName>
    </recommendedName>
</protein>
<reference evidence="3" key="1">
    <citation type="journal article" date="2020" name="Nature">
        <title>Giant virus diversity and host interactions through global metagenomics.</title>
        <authorList>
            <person name="Schulz F."/>
            <person name="Roux S."/>
            <person name="Paez-Espino D."/>
            <person name="Jungbluth S."/>
            <person name="Walsh D.A."/>
            <person name="Denef V.J."/>
            <person name="McMahon K.D."/>
            <person name="Konstantinidis K.T."/>
            <person name="Eloe-Fadrosh E.A."/>
            <person name="Kyrpides N.C."/>
            <person name="Woyke T."/>
        </authorList>
    </citation>
    <scope>NUCLEOTIDE SEQUENCE</scope>
    <source>
        <strain evidence="3">GVMAG-M-3300023174-131</strain>
    </source>
</reference>
<organism evidence="3">
    <name type="scientific">viral metagenome</name>
    <dbReference type="NCBI Taxonomy" id="1070528"/>
    <lineage>
        <taxon>unclassified sequences</taxon>
        <taxon>metagenomes</taxon>
        <taxon>organismal metagenomes</taxon>
    </lineage>
</organism>
<dbReference type="Pfam" id="PF04451">
    <property type="entry name" value="Capsid_NCLDV"/>
    <property type="match status" value="1"/>
</dbReference>
<evidence type="ECO:0008006" key="4">
    <source>
        <dbReference type="Google" id="ProtNLM"/>
    </source>
</evidence>
<feature type="domain" description="Major capsid protein N-terminal" evidence="2">
    <location>
        <begin position="25"/>
        <end position="224"/>
    </location>
</feature>